<sequence>MTQRVGSMVTIAKSLSSTIKLNDGREMPLFGLGMWQASSGRNGPAEKAVICALQNGYKMIDTATLYGNQADVGEGVKKAGVKREDVFLVTKLWENGYESCRDEFSASLNALDCGYVDLYLIHSPSAGRVVESYKAMMEFQQKGLIRSVGVSNFGIHHLEGMKKAGLPTPAVNQIELHPWMKRQDLVRYCRENGIAVMGYSPLVKAERLKDPTLVSVAKNINRTVGQTLIRYSVQMGYITIPKTTRPERITENADVFDWSIPEEEMARL</sequence>
<reference evidence="7 8" key="1">
    <citation type="journal article" date="2023" name="Sci. Data">
        <title>Genome assembly of the Korean intertidal mud-creeper Batillaria attramentaria.</title>
        <authorList>
            <person name="Patra A.K."/>
            <person name="Ho P.T."/>
            <person name="Jun S."/>
            <person name="Lee S.J."/>
            <person name="Kim Y."/>
            <person name="Won Y.J."/>
        </authorList>
    </citation>
    <scope>NUCLEOTIDE SEQUENCE [LARGE SCALE GENOMIC DNA]</scope>
    <source>
        <strain evidence="7">Wonlab-2016</strain>
    </source>
</reference>
<dbReference type="PROSITE" id="PS00062">
    <property type="entry name" value="ALDOKETO_REDUCTASE_2"/>
    <property type="match status" value="1"/>
</dbReference>
<dbReference type="Proteomes" id="UP001519460">
    <property type="component" value="Unassembled WGS sequence"/>
</dbReference>
<proteinExistence type="inferred from homology"/>
<dbReference type="InterPro" id="IPR023210">
    <property type="entry name" value="NADP_OxRdtase_dom"/>
</dbReference>
<evidence type="ECO:0000313" key="8">
    <source>
        <dbReference type="Proteomes" id="UP001519460"/>
    </source>
</evidence>
<protein>
    <recommendedName>
        <fullName evidence="6">NADP-dependent oxidoreductase domain-containing protein</fullName>
    </recommendedName>
</protein>
<comment type="caution">
    <text evidence="7">The sequence shown here is derived from an EMBL/GenBank/DDBJ whole genome shotgun (WGS) entry which is preliminary data.</text>
</comment>
<organism evidence="7 8">
    <name type="scientific">Batillaria attramentaria</name>
    <dbReference type="NCBI Taxonomy" id="370345"/>
    <lineage>
        <taxon>Eukaryota</taxon>
        <taxon>Metazoa</taxon>
        <taxon>Spiralia</taxon>
        <taxon>Lophotrochozoa</taxon>
        <taxon>Mollusca</taxon>
        <taxon>Gastropoda</taxon>
        <taxon>Caenogastropoda</taxon>
        <taxon>Sorbeoconcha</taxon>
        <taxon>Cerithioidea</taxon>
        <taxon>Batillariidae</taxon>
        <taxon>Batillaria</taxon>
    </lineage>
</organism>
<evidence type="ECO:0000256" key="5">
    <source>
        <dbReference type="PIRSR" id="PIRSR000097-3"/>
    </source>
</evidence>
<dbReference type="Pfam" id="PF00248">
    <property type="entry name" value="Aldo_ket_red"/>
    <property type="match status" value="1"/>
</dbReference>
<dbReference type="PANTHER" id="PTHR43827">
    <property type="entry name" value="2,5-DIKETO-D-GLUCONIC ACID REDUCTASE"/>
    <property type="match status" value="1"/>
</dbReference>
<comment type="similarity">
    <text evidence="1">Belongs to the aldo/keto reductase family.</text>
</comment>
<feature type="non-terminal residue" evidence="7">
    <location>
        <position position="268"/>
    </location>
</feature>
<dbReference type="EMBL" id="JACVVK020000050">
    <property type="protein sequence ID" value="KAK7498594.1"/>
    <property type="molecule type" value="Genomic_DNA"/>
</dbReference>
<accession>A0ABD0LHX4</accession>
<feature type="site" description="Lowers pKa of active site Tyr" evidence="5">
    <location>
        <position position="91"/>
    </location>
</feature>
<evidence type="ECO:0000256" key="2">
    <source>
        <dbReference type="ARBA" id="ARBA00023002"/>
    </source>
</evidence>
<dbReference type="PANTHER" id="PTHR43827:SF13">
    <property type="entry name" value="ALDO_KETO REDUCTASE FAMILY PROTEIN"/>
    <property type="match status" value="1"/>
</dbReference>
<dbReference type="Gene3D" id="3.20.20.100">
    <property type="entry name" value="NADP-dependent oxidoreductase domain"/>
    <property type="match status" value="1"/>
</dbReference>
<evidence type="ECO:0000256" key="1">
    <source>
        <dbReference type="ARBA" id="ARBA00007905"/>
    </source>
</evidence>
<feature type="binding site" evidence="4">
    <location>
        <position position="122"/>
    </location>
    <ligand>
        <name>substrate</name>
    </ligand>
</feature>
<feature type="active site" description="Proton donor" evidence="3">
    <location>
        <position position="66"/>
    </location>
</feature>
<dbReference type="InterPro" id="IPR020471">
    <property type="entry name" value="AKR"/>
</dbReference>
<evidence type="ECO:0000256" key="3">
    <source>
        <dbReference type="PIRSR" id="PIRSR000097-1"/>
    </source>
</evidence>
<keyword evidence="2" id="KW-0560">Oxidoreductase</keyword>
<dbReference type="AlphaFoldDB" id="A0ABD0LHX4"/>
<gene>
    <name evidence="7" type="ORF">BaRGS_00010254</name>
</gene>
<evidence type="ECO:0000259" key="6">
    <source>
        <dbReference type="Pfam" id="PF00248"/>
    </source>
</evidence>
<keyword evidence="8" id="KW-1185">Reference proteome</keyword>
<dbReference type="InterPro" id="IPR018170">
    <property type="entry name" value="Aldo/ket_reductase_CS"/>
</dbReference>
<dbReference type="GO" id="GO:0016491">
    <property type="term" value="F:oxidoreductase activity"/>
    <property type="evidence" value="ECO:0007669"/>
    <property type="project" value="UniProtKB-KW"/>
</dbReference>
<dbReference type="SUPFAM" id="SSF51430">
    <property type="entry name" value="NAD(P)-linked oxidoreductase"/>
    <property type="match status" value="1"/>
</dbReference>
<evidence type="ECO:0000313" key="7">
    <source>
        <dbReference type="EMBL" id="KAK7498594.1"/>
    </source>
</evidence>
<dbReference type="PRINTS" id="PR00069">
    <property type="entry name" value="ALDKETRDTASE"/>
</dbReference>
<feature type="domain" description="NADP-dependent oxidoreductase" evidence="6">
    <location>
        <begin position="31"/>
        <end position="268"/>
    </location>
</feature>
<dbReference type="PIRSF" id="PIRSF000097">
    <property type="entry name" value="AKR"/>
    <property type="match status" value="1"/>
</dbReference>
<dbReference type="FunFam" id="3.20.20.100:FF:000015">
    <property type="entry name" value="Oxidoreductase, aldo/keto reductase family"/>
    <property type="match status" value="1"/>
</dbReference>
<dbReference type="CDD" id="cd19071">
    <property type="entry name" value="AKR_AKR1-5-like"/>
    <property type="match status" value="1"/>
</dbReference>
<dbReference type="InterPro" id="IPR036812">
    <property type="entry name" value="NAD(P)_OxRdtase_dom_sf"/>
</dbReference>
<evidence type="ECO:0000256" key="4">
    <source>
        <dbReference type="PIRSR" id="PIRSR000097-2"/>
    </source>
</evidence>
<name>A0ABD0LHX4_9CAEN</name>